<gene>
    <name evidence="1" type="ORF">EBH_0027240</name>
</gene>
<evidence type="ECO:0000313" key="2">
    <source>
        <dbReference type="Proteomes" id="UP000030750"/>
    </source>
</evidence>
<keyword evidence="2" id="KW-1185">Reference proteome</keyword>
<dbReference type="OrthoDB" id="346604at2759"/>
<accession>U6LCU6</accession>
<organism evidence="1 2">
    <name type="scientific">Eimeria brunetti</name>
    <dbReference type="NCBI Taxonomy" id="51314"/>
    <lineage>
        <taxon>Eukaryota</taxon>
        <taxon>Sar</taxon>
        <taxon>Alveolata</taxon>
        <taxon>Apicomplexa</taxon>
        <taxon>Conoidasida</taxon>
        <taxon>Coccidia</taxon>
        <taxon>Eucoccidiorida</taxon>
        <taxon>Eimeriorina</taxon>
        <taxon>Eimeriidae</taxon>
        <taxon>Eimeria</taxon>
    </lineage>
</organism>
<evidence type="ECO:0000313" key="1">
    <source>
        <dbReference type="EMBL" id="CDJ46379.1"/>
    </source>
</evidence>
<reference evidence="1" key="2">
    <citation type="submission" date="2013-10" db="EMBL/GenBank/DDBJ databases">
        <authorList>
            <person name="Aslett M."/>
        </authorList>
    </citation>
    <scope>NUCLEOTIDE SEQUENCE [LARGE SCALE GENOMIC DNA]</scope>
    <source>
        <strain evidence="1">Houghton</strain>
    </source>
</reference>
<sequence length="1729" mass="196132">MGAPGCVDPVGSGQGGHFNAEYNAALSSACHEDHCEYADGLANPNNDYFSGLQLASSSNTHPNKHYIDPILQNAEIPLEVRNTAFKGKEIRALGLLLTTLRTLISKSTQRNLFLVLSSYYNLYSLFRACAVAYGLGFLFSKVDQVAGLANLLVTTLSSLFLDSWKHNMYAKLVSDLRIPDTVQQSLSGFIRKDTQRLDSYTHSTVLENLKRSVVMFVREYLDPQNMGDVIDQALVPSEPSAIQLIDFSTEAISMDKFKAEHPFVFLPRHVETPVHIFTAELRKPGTTYYKILRSLQSIALPILIGQSTTHWDSLVSYHIQPFTVEIGVKTQDLAISMLKDRVHKLPNLLEWVNRDVDYRALVATDWGPLISALSNWESKDEMYSSHGLNWRDSARMKQMYLFFLQQAAQISFLQRGVEQPVIRPGESSCMSQFVARLQSTGSPRLRAMLDRVSIPYSFLTWELINLCFLKGKDCSRLPLYFTSLQGNKLILSVSDVAVPLELELREPPDPQTAKVLNSFPRTVRPARSAFGYAGKERHVSFEPTGLSARIRRSIVTRTKSSHGPKISMRIRTSKGAPEFLVIILEAKGKAVQLVGRPLHMLQRIDPFQCEAGREMKPYVNYFQEDERTVHREGSPWEGLPANRVEVSYARDKLSPRTRTTLSHILRVLFPKNVVDTIVDRFSNGQSFQLTTAGGMQGTISFLREWHFAKKLLRSAYPEARDLEIHQNISEWHNPSRKNLEKMLRLNGVDGKPFKESWIIILNCTEAAENVRWEVLDLDATNQEHMVVKQYAQDFGELATLASAVEKELSLVAGVDHVLKRMQETFFNYAYKRTLYIESPGAFLQQLIDSNSQQMAREFEHWLLQRLQGNSRSKRCRPASFYGKAYAQYIALLAYYEKKDLTAPVPDLEEVKRFLLTASVPKGHLVRIPPEEDSQHSGIYRMVERLDRCTFLLEDANRFQLATDASLHIVRRFEDGDQISHKFTQRRQYKLTAKDLTTGVCKIKDRNSYQFEMRPEETTPVSIGQFSNQGSKLSKGAWFFSDSKAAYNTLLELKTNYQTELEVEQSIVQDCYTGLACIIRDDRDLPIMVHYAIPELATYAWTGPWLWLFLNGLHAEYLSIISSDQFVKSVEAQFWTQRTINELAHSCWELPDEASLSLDRKFLTPSSPSRLSRAFALLKRSRETETTSIPNRCSVSLESFDAFFPGASSGGEPAPSSSGQLSFFQQTEQIVSNTAYAAYVLRKEREESAISGIKQHFRASSCGTHCAAWWLKANELKSMVRRFSEAGQAPMTPQHEQFLLTRAFSATALGEYWTSRICTFQKSFRKLFARLRLPYEQEPTVPCAKVSAVIILAAIMSDITLLIRRRAVTSGNERMKNMEGLLSFLKDHDVPVPCTYELPDAADLLKPPVPAQSKECMQRDIAANAFMRMKSLVDSVHVQVDDVIQEIRKRFTATLYSRISPRFVSASAEEYRHQAAEFREVDEEVDDLFAALYRPFAVWQGSFKHRQQEEFLDMRMQQQCPFRPPQPTRHAKEVVPGAHVQLIQGYLPFGYNGKSIENAWPLLGLLLRQTVLLQSDPAAAYELQCDTLKNLRWGLNKLGLGSGEKTVQQAVQLFLDDVNFAEVASFLPPPVEGVDAYAVPVGFLRFQSGQTPYAILVTPSGDALFGNISERLERSGMQNRARRSLVAVRVSEGILYAEDAISKEIYKFDEPTGKLNTHQANLSREFNWRI</sequence>
<proteinExistence type="predicted"/>
<reference evidence="1" key="1">
    <citation type="submission" date="2013-10" db="EMBL/GenBank/DDBJ databases">
        <title>Genomic analysis of the causative agents of coccidiosis in chickens.</title>
        <authorList>
            <person name="Reid A.J."/>
            <person name="Blake D."/>
            <person name="Billington K."/>
            <person name="Browne H."/>
            <person name="Dunn M."/>
            <person name="Hung S."/>
            <person name="Kawahara F."/>
            <person name="Miranda-Saavedra D."/>
            <person name="Mourier T."/>
            <person name="Nagra H."/>
            <person name="Otto T.D."/>
            <person name="Rawlings N."/>
            <person name="Sanchez A."/>
            <person name="Sanders M."/>
            <person name="Subramaniam C."/>
            <person name="Tay Y."/>
            <person name="Dear P."/>
            <person name="Doerig C."/>
            <person name="Gruber A."/>
            <person name="Parkinson J."/>
            <person name="Shirley M."/>
            <person name="Wan K.L."/>
            <person name="Berriman M."/>
            <person name="Tomley F."/>
            <person name="Pain A."/>
        </authorList>
    </citation>
    <scope>NUCLEOTIDE SEQUENCE [LARGE SCALE GENOMIC DNA]</scope>
    <source>
        <strain evidence="1">Houghton</strain>
    </source>
</reference>
<dbReference type="VEuPathDB" id="ToxoDB:EBH_0027240"/>
<name>U6LCU6_9EIME</name>
<dbReference type="Proteomes" id="UP000030750">
    <property type="component" value="Unassembled WGS sequence"/>
</dbReference>
<dbReference type="EMBL" id="HG710369">
    <property type="protein sequence ID" value="CDJ46379.1"/>
    <property type="molecule type" value="Genomic_DNA"/>
</dbReference>
<protein>
    <submittedName>
        <fullName evidence="1">Uncharacterized protein</fullName>
    </submittedName>
</protein>